<dbReference type="STRING" id="1130080.SAMN04488113_10225"/>
<dbReference type="GO" id="GO:0004803">
    <property type="term" value="F:transposase activity"/>
    <property type="evidence" value="ECO:0007669"/>
    <property type="project" value="InterPro"/>
</dbReference>
<keyword evidence="5" id="KW-1185">Reference proteome</keyword>
<evidence type="ECO:0000313" key="3">
    <source>
        <dbReference type="EMBL" id="SEI52046.1"/>
    </source>
</evidence>
<feature type="domain" description="Transposase zinc-binding" evidence="2">
    <location>
        <begin position="17"/>
        <end position="108"/>
    </location>
</feature>
<sequence>MAHEDNIPVQMNILKAIFSDHWSRFLKENKDKMRPVIIEEVEKFLHCGELSNGFLTFKCEACPKVKKIPIRCKGKFCPTCAVGEAQKWADIQANDMYRSNHRHVVFTIDEGLRSIFAGKYRKKLLKKLMDEAARLLNEWFEKCGFKPGIVSALHTFGSKLEFNPHIHMLVSMGGVTPENEWKTYDFIPFTKLRKQWQTVVLKLIRRTLSPVAKKVVQPKLQAAYKNNPQGFYVNAPKRSKTDVKKILGYIGRYMKRGPIALHRIIMYDGETVVFKYHDKQDGEEKVESLTVDAFIGRLIRHIPDKQFKMIRHYGLYSRRIKTLMKEIVTIYQESIKKLLVNAKKMIQPKGWRESIKESFGYDPLKCSECGNVLEFRGIAVRKNGQLEVQYANDKEAKDYINREVERIESEAYKKAQKEKTEAAIKKYRFSWSEREKEIRERERRIRLSEL</sequence>
<dbReference type="AlphaFoldDB" id="A0A1H6VYM9"/>
<dbReference type="GO" id="GO:0006313">
    <property type="term" value="P:DNA transposition"/>
    <property type="evidence" value="ECO:0007669"/>
    <property type="project" value="InterPro"/>
</dbReference>
<dbReference type="RefSeq" id="WP_091632149.1">
    <property type="nucleotide sequence ID" value="NZ_FNYW01000002.1"/>
</dbReference>
<dbReference type="EMBL" id="FNYW01000079">
    <property type="protein sequence ID" value="SEJ08836.1"/>
    <property type="molecule type" value="Genomic_DNA"/>
</dbReference>
<evidence type="ECO:0000313" key="4">
    <source>
        <dbReference type="EMBL" id="SEJ08836.1"/>
    </source>
</evidence>
<organism evidence="4 5">
    <name type="scientific">Alkalibacterium gilvum</name>
    <dbReference type="NCBI Taxonomy" id="1130080"/>
    <lineage>
        <taxon>Bacteria</taxon>
        <taxon>Bacillati</taxon>
        <taxon>Bacillota</taxon>
        <taxon>Bacilli</taxon>
        <taxon>Lactobacillales</taxon>
        <taxon>Carnobacteriaceae</taxon>
        <taxon>Alkalibacterium</taxon>
    </lineage>
</organism>
<protein>
    <submittedName>
        <fullName evidence="4">Transposase zinc-binding domain-containing protein</fullName>
    </submittedName>
</protein>
<evidence type="ECO:0000313" key="5">
    <source>
        <dbReference type="Proteomes" id="UP000198564"/>
    </source>
</evidence>
<reference evidence="4" key="1">
    <citation type="submission" date="2016-10" db="EMBL/GenBank/DDBJ databases">
        <authorList>
            <person name="de Groot N.N."/>
        </authorList>
    </citation>
    <scope>NUCLEOTIDE SEQUENCE [LARGE SCALE GENOMIC DNA]</scope>
    <source>
        <strain evidence="4">DSM 25751</strain>
    </source>
</reference>
<feature type="domain" description="Transposase IS801/IS1294" evidence="1">
    <location>
        <begin position="148"/>
        <end position="318"/>
    </location>
</feature>
<dbReference type="Pfam" id="PF14319">
    <property type="entry name" value="Zn_Tnp_IS91"/>
    <property type="match status" value="1"/>
</dbReference>
<reference evidence="5" key="2">
    <citation type="submission" date="2016-10" db="EMBL/GenBank/DDBJ databases">
        <authorList>
            <person name="Varghese N."/>
            <person name="Submissions S."/>
        </authorList>
    </citation>
    <scope>NUCLEOTIDE SEQUENCE [LARGE SCALE GENOMIC DNA]</scope>
    <source>
        <strain evidence="5">DSM 25751</strain>
    </source>
</reference>
<gene>
    <name evidence="3" type="ORF">SAMN04488113_10225</name>
    <name evidence="4" type="ORF">SAMN04488113_1791</name>
</gene>
<name>A0A1H6VYM9_9LACT</name>
<dbReference type="InterPro" id="IPR026889">
    <property type="entry name" value="Zn_Tnp"/>
</dbReference>
<dbReference type="EMBL" id="FNYW01000002">
    <property type="protein sequence ID" value="SEI52046.1"/>
    <property type="molecule type" value="Genomic_DNA"/>
</dbReference>
<evidence type="ECO:0000259" key="2">
    <source>
        <dbReference type="Pfam" id="PF14319"/>
    </source>
</evidence>
<dbReference type="InterPro" id="IPR007069">
    <property type="entry name" value="Transposase_32"/>
</dbReference>
<accession>A0A1H6VYM9</accession>
<dbReference type="Pfam" id="PF04986">
    <property type="entry name" value="Y2_Tnp"/>
    <property type="match status" value="1"/>
</dbReference>
<dbReference type="Proteomes" id="UP000198564">
    <property type="component" value="Unassembled WGS sequence"/>
</dbReference>
<proteinExistence type="predicted"/>
<evidence type="ECO:0000259" key="1">
    <source>
        <dbReference type="Pfam" id="PF04986"/>
    </source>
</evidence>
<dbReference type="PANTHER" id="PTHR37023:SF1">
    <property type="entry name" value="ISSOD25 TRANSPOSASE TNPA_ISSOD25"/>
    <property type="match status" value="1"/>
</dbReference>
<dbReference type="PANTHER" id="PTHR37023">
    <property type="entry name" value="TRANSPOSASE"/>
    <property type="match status" value="1"/>
</dbReference>
<dbReference type="OrthoDB" id="9791273at2"/>
<dbReference type="GO" id="GO:0003677">
    <property type="term" value="F:DNA binding"/>
    <property type="evidence" value="ECO:0007669"/>
    <property type="project" value="InterPro"/>
</dbReference>